<protein>
    <submittedName>
        <fullName evidence="1">Uncharacterized protein</fullName>
    </submittedName>
</protein>
<evidence type="ECO:0000313" key="2">
    <source>
        <dbReference type="Proteomes" id="UP000266701"/>
    </source>
</evidence>
<evidence type="ECO:0000313" key="1">
    <source>
        <dbReference type="EMBL" id="RGP88204.1"/>
    </source>
</evidence>
<sequence>KSYSIPSTLECVVGVYLSINIENFTNNNNLLFCQLSKLLKSKVLLITKSHFLRTFGGKNPNHAVLGGLEIYSKNA</sequence>
<feature type="non-terminal residue" evidence="1">
    <location>
        <position position="1"/>
    </location>
</feature>
<dbReference type="EMBL" id="MCBA01000128">
    <property type="protein sequence ID" value="RGP88204.1"/>
    <property type="molecule type" value="Genomic_DNA"/>
</dbReference>
<accession>A0A395TTX3</accession>
<organism evidence="1 2">
    <name type="scientific">Vibrio cholerae</name>
    <dbReference type="NCBI Taxonomy" id="666"/>
    <lineage>
        <taxon>Bacteria</taxon>
        <taxon>Pseudomonadati</taxon>
        <taxon>Pseudomonadota</taxon>
        <taxon>Gammaproteobacteria</taxon>
        <taxon>Vibrionales</taxon>
        <taxon>Vibrionaceae</taxon>
        <taxon>Vibrio</taxon>
    </lineage>
</organism>
<dbReference type="AlphaFoldDB" id="A0A395TTX3"/>
<reference evidence="1 2" key="1">
    <citation type="journal article" date="2017" name="Emerg. Infect. Dis.">
        <title>Carbapenemase VCC-1-Producing Vibrio cholerae in Coastal Waters of Germany.</title>
        <authorList>
            <person name="Hammerl J.A."/>
            <person name="Jackel C."/>
            <person name="Bortolaia V."/>
            <person name="Schwartz K."/>
            <person name="Bier N."/>
            <person name="Hendriksen R.S."/>
            <person name="Guerra B."/>
            <person name="Strauch E."/>
        </authorList>
    </citation>
    <scope>NUCLEOTIDE SEQUENCE [LARGE SCALE GENOMIC DNA]</scope>
    <source>
        <strain evidence="1 2">VN-2825</strain>
    </source>
</reference>
<proteinExistence type="predicted"/>
<gene>
    <name evidence="1" type="ORF">BC353_19585</name>
</gene>
<dbReference type="Proteomes" id="UP000266701">
    <property type="component" value="Unassembled WGS sequence"/>
</dbReference>
<comment type="caution">
    <text evidence="1">The sequence shown here is derived from an EMBL/GenBank/DDBJ whole genome shotgun (WGS) entry which is preliminary data.</text>
</comment>
<dbReference type="RefSeq" id="WP_118089488.1">
    <property type="nucleotide sequence ID" value="NZ_JALDBX010000045.1"/>
</dbReference>
<name>A0A395TTX3_VIBCL</name>